<dbReference type="EMBL" id="CP061038">
    <property type="protein sequence ID" value="QNQ09362.1"/>
    <property type="molecule type" value="Genomic_DNA"/>
</dbReference>
<evidence type="ECO:0000259" key="2">
    <source>
        <dbReference type="Pfam" id="PF00892"/>
    </source>
</evidence>
<gene>
    <name evidence="3" type="ORF">H3Z74_22315</name>
</gene>
<evidence type="ECO:0000313" key="3">
    <source>
        <dbReference type="EMBL" id="QNQ09362.1"/>
    </source>
</evidence>
<feature type="transmembrane region" description="Helical" evidence="1">
    <location>
        <begin position="17"/>
        <end position="36"/>
    </location>
</feature>
<proteinExistence type="predicted"/>
<accession>A0A7H0LI59</accession>
<dbReference type="InterPro" id="IPR000620">
    <property type="entry name" value="EamA_dom"/>
</dbReference>
<evidence type="ECO:0000256" key="1">
    <source>
        <dbReference type="SAM" id="Phobius"/>
    </source>
</evidence>
<dbReference type="GO" id="GO:0005886">
    <property type="term" value="C:plasma membrane"/>
    <property type="evidence" value="ECO:0007669"/>
    <property type="project" value="TreeGrafter"/>
</dbReference>
<keyword evidence="1" id="KW-0472">Membrane</keyword>
<feature type="domain" description="EamA" evidence="2">
    <location>
        <begin position="152"/>
        <end position="281"/>
    </location>
</feature>
<protein>
    <submittedName>
        <fullName evidence="3">EamA family transporter</fullName>
    </submittedName>
</protein>
<dbReference type="AlphaFoldDB" id="A0A7H0LI59"/>
<feature type="transmembrane region" description="Helical" evidence="1">
    <location>
        <begin position="74"/>
        <end position="92"/>
    </location>
</feature>
<reference evidence="3 4" key="1">
    <citation type="submission" date="2020-09" db="EMBL/GenBank/DDBJ databases">
        <title>Sphingomonas sp., a new species isolated from pork steak.</title>
        <authorList>
            <person name="Heidler von Heilborn D."/>
        </authorList>
    </citation>
    <scope>NUCLEOTIDE SEQUENCE [LARGE SCALE GENOMIC DNA]</scope>
    <source>
        <strain evidence="4">S8-3T</strain>
    </source>
</reference>
<keyword evidence="4" id="KW-1185">Reference proteome</keyword>
<keyword evidence="1" id="KW-1133">Transmembrane helix</keyword>
<dbReference type="Pfam" id="PF00892">
    <property type="entry name" value="EamA"/>
    <property type="match status" value="1"/>
</dbReference>
<dbReference type="Proteomes" id="UP000516148">
    <property type="component" value="Chromosome"/>
</dbReference>
<dbReference type="GO" id="GO:0015565">
    <property type="term" value="F:threonine efflux transmembrane transporter activity"/>
    <property type="evidence" value="ECO:0007669"/>
    <property type="project" value="TreeGrafter"/>
</dbReference>
<dbReference type="RefSeq" id="WP_187761677.1">
    <property type="nucleotide sequence ID" value="NZ_CP061038.1"/>
</dbReference>
<name>A0A7H0LI59_9SPHN</name>
<organism evidence="3 4">
    <name type="scientific">Sphingomonas alpina</name>
    <dbReference type="NCBI Taxonomy" id="653931"/>
    <lineage>
        <taxon>Bacteria</taxon>
        <taxon>Pseudomonadati</taxon>
        <taxon>Pseudomonadota</taxon>
        <taxon>Alphaproteobacteria</taxon>
        <taxon>Sphingomonadales</taxon>
        <taxon>Sphingomonadaceae</taxon>
        <taxon>Sphingomonas</taxon>
    </lineage>
</organism>
<dbReference type="PANTHER" id="PTHR22911">
    <property type="entry name" value="ACYL-MALONYL CONDENSING ENZYME-RELATED"/>
    <property type="match status" value="1"/>
</dbReference>
<dbReference type="PANTHER" id="PTHR22911:SF37">
    <property type="entry name" value="THREONINE_HOMOSERINE EXPORTER RHTA"/>
    <property type="match status" value="1"/>
</dbReference>
<keyword evidence="1" id="KW-0812">Transmembrane</keyword>
<feature type="transmembrane region" description="Helical" evidence="1">
    <location>
        <begin position="182"/>
        <end position="205"/>
    </location>
</feature>
<feature type="transmembrane region" description="Helical" evidence="1">
    <location>
        <begin position="211"/>
        <end position="229"/>
    </location>
</feature>
<dbReference type="KEGG" id="spap:H3Z74_22315"/>
<sequence length="297" mass="30513">MTTTAIARPLDPRIDPIAIAALFGSLVSISVGASLAKGLFPAIGPEGATALRLIFSAIVLSIAFRPWRVLTRSGWRSLLPYGVALGIMNLVFYKSLTFIPLGIAIAIEFTGPLAVALLNSRRKVDFLWIALAVAGLALLLPIWKGSAHLDWRGVALAGAAGACWAVYIIMGKRAGENHGTTAVAGGMVIAAIIAAPVGIVHAGAAMLRPEVLVLGLVVGIVSSALPYTLEMIALPRLPTNTFGTLLSAEPAMGALIAMVLLGELLSGAQWLAVGLIICSSIGAAMTANKGGAPQPDA</sequence>
<dbReference type="SUPFAM" id="SSF103481">
    <property type="entry name" value="Multidrug resistance efflux transporter EmrE"/>
    <property type="match status" value="1"/>
</dbReference>
<dbReference type="InterPro" id="IPR037185">
    <property type="entry name" value="EmrE-like"/>
</dbReference>
<feature type="transmembrane region" description="Helical" evidence="1">
    <location>
        <begin position="98"/>
        <end position="119"/>
    </location>
</feature>
<feature type="transmembrane region" description="Helical" evidence="1">
    <location>
        <begin position="126"/>
        <end position="143"/>
    </location>
</feature>
<feature type="transmembrane region" description="Helical" evidence="1">
    <location>
        <begin position="48"/>
        <end position="67"/>
    </location>
</feature>
<evidence type="ECO:0000313" key="4">
    <source>
        <dbReference type="Proteomes" id="UP000516148"/>
    </source>
</evidence>